<proteinExistence type="predicted"/>
<dbReference type="OrthoDB" id="396512at2"/>
<dbReference type="RefSeq" id="WP_102777293.1">
    <property type="nucleotide sequence ID" value="NZ_CBCSGP010000026.1"/>
</dbReference>
<sequence>MSKSVTYIIVTWNNESEIEDCLASLYKYSPKNTEVIVVDNNSSDKTVAIIRHNFPNTKLIESQENLGFAGGNNLALKLVHTDFICYLNPDVILTEDIISTSMDVLSNRSEIGIVASRLKNLDGSHQQSCFNFANSKTMFFDILHIGRIIPNFFKKKYFLSYYDTNKDYFPDWVIGAQMVLRTVDAKSVNGFSTEYYMYTEDMDLCKKVLVQLNKKTLYLTNSSLIHIGGASENQNVSYNKQKKMFENIILFVNKFYGPSEVRNTLKRMISAYKMRYHLLNIFYRNDDKQLQLDKTSQALSILEELRT</sequence>
<dbReference type="Pfam" id="PF00535">
    <property type="entry name" value="Glycos_transf_2"/>
    <property type="match status" value="1"/>
</dbReference>
<evidence type="ECO:0000259" key="1">
    <source>
        <dbReference type="Pfam" id="PF00535"/>
    </source>
</evidence>
<dbReference type="PANTHER" id="PTHR43179">
    <property type="entry name" value="RHAMNOSYLTRANSFERASE WBBL"/>
    <property type="match status" value="1"/>
</dbReference>
<dbReference type="CDD" id="cd04186">
    <property type="entry name" value="GT_2_like_c"/>
    <property type="match status" value="1"/>
</dbReference>
<dbReference type="EMBL" id="LOCM01000015">
    <property type="protein sequence ID" value="PND48069.1"/>
    <property type="molecule type" value="Genomic_DNA"/>
</dbReference>
<keyword evidence="3" id="KW-1185">Reference proteome</keyword>
<dbReference type="InterPro" id="IPR029044">
    <property type="entry name" value="Nucleotide-diphossugar_trans"/>
</dbReference>
<dbReference type="Proteomes" id="UP000235963">
    <property type="component" value="Unassembled WGS sequence"/>
</dbReference>
<feature type="domain" description="Glycosyltransferase 2-like" evidence="1">
    <location>
        <begin position="8"/>
        <end position="123"/>
    </location>
</feature>
<protein>
    <recommendedName>
        <fullName evidence="1">Glycosyltransferase 2-like domain-containing protein</fullName>
    </recommendedName>
</protein>
<dbReference type="SUPFAM" id="SSF53448">
    <property type="entry name" value="Nucleotide-diphospho-sugar transferases"/>
    <property type="match status" value="1"/>
</dbReference>
<name>A0A2N8LD26_9STRE</name>
<dbReference type="InterPro" id="IPR001173">
    <property type="entry name" value="Glyco_trans_2-like"/>
</dbReference>
<gene>
    <name evidence="2" type="ORF">AT575_04135</name>
</gene>
<accession>A0A2N8LD26</accession>
<evidence type="ECO:0000313" key="2">
    <source>
        <dbReference type="EMBL" id="PND48069.1"/>
    </source>
</evidence>
<evidence type="ECO:0000313" key="3">
    <source>
        <dbReference type="Proteomes" id="UP000235963"/>
    </source>
</evidence>
<dbReference type="AlphaFoldDB" id="A0A2N8LD26"/>
<reference evidence="2 3" key="1">
    <citation type="submission" date="2015-12" db="EMBL/GenBank/DDBJ databases">
        <title>Streptococcus penaeicida sp. nov.</title>
        <authorList>
            <person name="Gomez-Gil B."/>
            <person name="Morales-Covarrubias M."/>
        </authorList>
    </citation>
    <scope>NUCLEOTIDE SEQUENCE [LARGE SCALE GENOMIC DNA]</scope>
    <source>
        <strain evidence="2 3">CAIM 1838</strain>
    </source>
</reference>
<organism evidence="2 3">
    <name type="scientific">Streptococcus penaeicida</name>
    <dbReference type="NCBI Taxonomy" id="1765960"/>
    <lineage>
        <taxon>Bacteria</taxon>
        <taxon>Bacillati</taxon>
        <taxon>Bacillota</taxon>
        <taxon>Bacilli</taxon>
        <taxon>Lactobacillales</taxon>
        <taxon>Streptococcaceae</taxon>
        <taxon>Streptococcus</taxon>
    </lineage>
</organism>
<dbReference type="Gene3D" id="3.90.550.10">
    <property type="entry name" value="Spore Coat Polysaccharide Biosynthesis Protein SpsA, Chain A"/>
    <property type="match status" value="1"/>
</dbReference>
<comment type="caution">
    <text evidence="2">The sequence shown here is derived from an EMBL/GenBank/DDBJ whole genome shotgun (WGS) entry which is preliminary data.</text>
</comment>
<dbReference type="PANTHER" id="PTHR43179:SF7">
    <property type="entry name" value="RHAMNOSYLTRANSFERASE WBBL"/>
    <property type="match status" value="1"/>
</dbReference>